<organism evidence="15 16">
    <name type="scientific">Mariprofundus ferrooxydans PV-1</name>
    <dbReference type="NCBI Taxonomy" id="314345"/>
    <lineage>
        <taxon>Bacteria</taxon>
        <taxon>Pseudomonadati</taxon>
        <taxon>Pseudomonadota</taxon>
        <taxon>Candidatius Mariprofundia</taxon>
        <taxon>Mariprofundales</taxon>
        <taxon>Mariprofundaceae</taxon>
        <taxon>Mariprofundus</taxon>
    </lineage>
</organism>
<dbReference type="InterPro" id="IPR000700">
    <property type="entry name" value="PAS-assoc_C"/>
</dbReference>
<dbReference type="SUPFAM" id="SSF52172">
    <property type="entry name" value="CheY-like"/>
    <property type="match status" value="1"/>
</dbReference>
<dbReference type="eggNOG" id="COG4191">
    <property type="taxonomic scope" value="Bacteria"/>
</dbReference>
<dbReference type="Gene3D" id="3.40.50.2300">
    <property type="match status" value="1"/>
</dbReference>
<dbReference type="InterPro" id="IPR000014">
    <property type="entry name" value="PAS"/>
</dbReference>
<proteinExistence type="predicted"/>
<sequence length="682" mass="74621">MLGRCLLVALVFVGTFGAVNLMFGFTLLAEVELIMVATLAALIVWNRFDGPLAILKNLFILHPVILFAALFFAGGMSGIGFIWSFGIPFIACMVAGTRAGLIWSLLYAALIAAVSFFSPDFDWLKLLYIGLAYVPFTMIALFTAQSMERVARLKDELLDDTTRLLKHEKHVLSENRGNHRAMLDVMPHAIAVHRDGRWIYCNPAGARLLAADGAEDVIGTSVFDYIHPDDHKQVSDRIRHMSETGRPAPVEEIRLIRRDGDEITVKLQGGPVVVDGKPAFLVTAEDTSERRQLDQEHNELKAQLEHAQRLESLGVLAGGIAHDFNNLLAAIMGNAELARDMIGGESPADPYIENIVGTCDHASELCKQMLAYAGKGSYELEVLDINEMVRSMGKLIRASVGDNIVLKIKLDPRLPGVEGDLAQIQQLILNFIVNSADAIGTETGEIKLSSGARYMQREALDKLYHGAELPEGEYVVIEVRDNGIGMDPATQTKIFDPFYTTKETGSGLGLSAVLGIVQGHHGAIQLFSAPGKGTAFRVYLPSTEQSVKEQMVTTVEVEAWRGAGSVLVVDDDLRVRSVAASFVEKLDFDVLTADDGREGVEQFRKHHDHLKAVLLDMTMPVMGGAEAMLGMREIDKTVPIILVSGYSEVEAGKLIAGDRPDGFLQKPFKAKALKSVLYEVMH</sequence>
<reference evidence="15 16" key="1">
    <citation type="submission" date="2006-09" db="EMBL/GenBank/DDBJ databases">
        <authorList>
            <person name="Emerson D."/>
            <person name="Ferriera S."/>
            <person name="Johnson J."/>
            <person name="Kravitz S."/>
            <person name="Halpern A."/>
            <person name="Remington K."/>
            <person name="Beeson K."/>
            <person name="Tran B."/>
            <person name="Rogers Y.-H."/>
            <person name="Friedman R."/>
            <person name="Venter J.C."/>
        </authorList>
    </citation>
    <scope>NUCLEOTIDE SEQUENCE [LARGE SCALE GENOMIC DNA]</scope>
    <source>
        <strain evidence="15 16">PV-1</strain>
    </source>
</reference>
<dbReference type="PROSITE" id="PS50113">
    <property type="entry name" value="PAC"/>
    <property type="match status" value="1"/>
</dbReference>
<feature type="transmembrane region" description="Helical" evidence="10">
    <location>
        <begin position="126"/>
        <end position="144"/>
    </location>
</feature>
<comment type="caution">
    <text evidence="15">The sequence shown here is derived from an EMBL/GenBank/DDBJ whole genome shotgun (WGS) entry which is preliminary data.</text>
</comment>
<keyword evidence="6 15" id="KW-0418">Kinase</keyword>
<dbReference type="PRINTS" id="PR00344">
    <property type="entry name" value="BCTRLSENSOR"/>
</dbReference>
<evidence type="ECO:0000259" key="14">
    <source>
        <dbReference type="PROSITE" id="PS50113"/>
    </source>
</evidence>
<dbReference type="InterPro" id="IPR013767">
    <property type="entry name" value="PAS_fold"/>
</dbReference>
<dbReference type="GO" id="GO:0000155">
    <property type="term" value="F:phosphorelay sensor kinase activity"/>
    <property type="evidence" value="ECO:0007669"/>
    <property type="project" value="InterPro"/>
</dbReference>
<dbReference type="InterPro" id="IPR005467">
    <property type="entry name" value="His_kinase_dom"/>
</dbReference>
<evidence type="ECO:0000259" key="12">
    <source>
        <dbReference type="PROSITE" id="PS50110"/>
    </source>
</evidence>
<feature type="domain" description="Response regulatory" evidence="12">
    <location>
        <begin position="565"/>
        <end position="681"/>
    </location>
</feature>
<dbReference type="PANTHER" id="PTHR43065:SF42">
    <property type="entry name" value="TWO-COMPONENT SENSOR PPRA"/>
    <property type="match status" value="1"/>
</dbReference>
<dbReference type="CDD" id="cd00082">
    <property type="entry name" value="HisKA"/>
    <property type="match status" value="1"/>
</dbReference>
<dbReference type="Gene3D" id="1.10.287.130">
    <property type="match status" value="1"/>
</dbReference>
<feature type="modified residue" description="4-aspartylphosphate" evidence="9">
    <location>
        <position position="616"/>
    </location>
</feature>
<dbReference type="HOGENOM" id="CLU_000445_114_51_0"/>
<dbReference type="Pfam" id="PF00512">
    <property type="entry name" value="HisKA"/>
    <property type="match status" value="1"/>
</dbReference>
<dbReference type="Pfam" id="PF00989">
    <property type="entry name" value="PAS"/>
    <property type="match status" value="1"/>
</dbReference>
<dbReference type="InterPro" id="IPR004358">
    <property type="entry name" value="Sig_transdc_His_kin-like_C"/>
</dbReference>
<evidence type="ECO:0000259" key="13">
    <source>
        <dbReference type="PROSITE" id="PS50112"/>
    </source>
</evidence>
<dbReference type="CDD" id="cd17546">
    <property type="entry name" value="REC_hyHK_CKI1_RcsC-like"/>
    <property type="match status" value="1"/>
</dbReference>
<keyword evidence="5" id="KW-0547">Nucleotide-binding</keyword>
<keyword evidence="4" id="KW-0808">Transferase</keyword>
<dbReference type="SMART" id="SM00091">
    <property type="entry name" value="PAS"/>
    <property type="match status" value="1"/>
</dbReference>
<dbReference type="EMBL" id="AATS01000012">
    <property type="protein sequence ID" value="EAU54142.1"/>
    <property type="molecule type" value="Genomic_DNA"/>
</dbReference>
<dbReference type="InterPro" id="IPR011006">
    <property type="entry name" value="CheY-like_superfamily"/>
</dbReference>
<dbReference type="SMART" id="SM00448">
    <property type="entry name" value="REC"/>
    <property type="match status" value="1"/>
</dbReference>
<keyword evidence="3 9" id="KW-0597">Phosphoprotein</keyword>
<dbReference type="SUPFAM" id="SSF55874">
    <property type="entry name" value="ATPase domain of HSP90 chaperone/DNA topoisomerase II/histidine kinase"/>
    <property type="match status" value="1"/>
</dbReference>
<evidence type="ECO:0000259" key="11">
    <source>
        <dbReference type="PROSITE" id="PS50109"/>
    </source>
</evidence>
<dbReference type="CDD" id="cd00130">
    <property type="entry name" value="PAS"/>
    <property type="match status" value="1"/>
</dbReference>
<feature type="transmembrane region" description="Helical" evidence="10">
    <location>
        <begin position="27"/>
        <end position="46"/>
    </location>
</feature>
<keyword evidence="10" id="KW-1133">Transmembrane helix</keyword>
<evidence type="ECO:0000256" key="4">
    <source>
        <dbReference type="ARBA" id="ARBA00022679"/>
    </source>
</evidence>
<dbReference type="Gene3D" id="3.30.565.10">
    <property type="entry name" value="Histidine kinase-like ATPase, C-terminal domain"/>
    <property type="match status" value="1"/>
</dbReference>
<evidence type="ECO:0000256" key="10">
    <source>
        <dbReference type="SAM" id="Phobius"/>
    </source>
</evidence>
<dbReference type="SUPFAM" id="SSF47384">
    <property type="entry name" value="Homodimeric domain of signal transducing histidine kinase"/>
    <property type="match status" value="1"/>
</dbReference>
<evidence type="ECO:0000256" key="6">
    <source>
        <dbReference type="ARBA" id="ARBA00022777"/>
    </source>
</evidence>
<accession>Q0EXR0</accession>
<dbReference type="GO" id="GO:0006355">
    <property type="term" value="P:regulation of DNA-templated transcription"/>
    <property type="evidence" value="ECO:0007669"/>
    <property type="project" value="InterPro"/>
</dbReference>
<keyword evidence="7" id="KW-0067">ATP-binding</keyword>
<dbReference type="NCBIfam" id="TIGR00229">
    <property type="entry name" value="sensory_box"/>
    <property type="match status" value="1"/>
</dbReference>
<keyword evidence="8" id="KW-0902">Two-component regulatory system</keyword>
<keyword evidence="10" id="KW-0812">Transmembrane</keyword>
<dbReference type="PANTHER" id="PTHR43065">
    <property type="entry name" value="SENSOR HISTIDINE KINASE"/>
    <property type="match status" value="1"/>
</dbReference>
<dbReference type="Gene3D" id="3.30.450.20">
    <property type="entry name" value="PAS domain"/>
    <property type="match status" value="1"/>
</dbReference>
<dbReference type="SMART" id="SM00388">
    <property type="entry name" value="HisKA"/>
    <property type="match status" value="1"/>
</dbReference>
<dbReference type="InterPro" id="IPR003594">
    <property type="entry name" value="HATPase_dom"/>
</dbReference>
<feature type="transmembrane region" description="Helical" evidence="10">
    <location>
        <begin position="58"/>
        <end position="82"/>
    </location>
</feature>
<dbReference type="InterPro" id="IPR001789">
    <property type="entry name" value="Sig_transdc_resp-reg_receiver"/>
</dbReference>
<gene>
    <name evidence="15" type="ORF">SPV1_00892</name>
</gene>
<dbReference type="Proteomes" id="UP000005297">
    <property type="component" value="Unassembled WGS sequence"/>
</dbReference>
<dbReference type="InterPro" id="IPR035965">
    <property type="entry name" value="PAS-like_dom_sf"/>
</dbReference>
<comment type="catalytic activity">
    <reaction evidence="1">
        <text>ATP + protein L-histidine = ADP + protein N-phospho-L-histidine.</text>
        <dbReference type="EC" id="2.7.13.3"/>
    </reaction>
</comment>
<feature type="domain" description="Histidine kinase" evidence="11">
    <location>
        <begin position="319"/>
        <end position="544"/>
    </location>
</feature>
<dbReference type="OrthoDB" id="9796100at2"/>
<evidence type="ECO:0000256" key="7">
    <source>
        <dbReference type="ARBA" id="ARBA00022840"/>
    </source>
</evidence>
<evidence type="ECO:0000256" key="2">
    <source>
        <dbReference type="ARBA" id="ARBA00012438"/>
    </source>
</evidence>
<evidence type="ECO:0000256" key="9">
    <source>
        <dbReference type="PROSITE-ProRule" id="PRU00169"/>
    </source>
</evidence>
<feature type="transmembrane region" description="Helical" evidence="10">
    <location>
        <begin position="88"/>
        <end position="114"/>
    </location>
</feature>
<feature type="domain" description="PAS" evidence="13">
    <location>
        <begin position="190"/>
        <end position="245"/>
    </location>
</feature>
<dbReference type="AlphaFoldDB" id="Q0EXR0"/>
<dbReference type="PROSITE" id="PS50109">
    <property type="entry name" value="HIS_KIN"/>
    <property type="match status" value="1"/>
</dbReference>
<evidence type="ECO:0000313" key="15">
    <source>
        <dbReference type="EMBL" id="EAU54142.1"/>
    </source>
</evidence>
<feature type="domain" description="PAC" evidence="14">
    <location>
        <begin position="249"/>
        <end position="299"/>
    </location>
</feature>
<dbReference type="EC" id="2.7.13.3" evidence="2"/>
<dbReference type="InterPro" id="IPR003661">
    <property type="entry name" value="HisK_dim/P_dom"/>
</dbReference>
<dbReference type="Pfam" id="PF02518">
    <property type="entry name" value="HATPase_c"/>
    <property type="match status" value="1"/>
</dbReference>
<dbReference type="InParanoid" id="Q0EXR0"/>
<dbReference type="Pfam" id="PF00072">
    <property type="entry name" value="Response_reg"/>
    <property type="match status" value="1"/>
</dbReference>
<dbReference type="SMART" id="SM00387">
    <property type="entry name" value="HATPase_c"/>
    <property type="match status" value="1"/>
</dbReference>
<evidence type="ECO:0000256" key="8">
    <source>
        <dbReference type="ARBA" id="ARBA00023012"/>
    </source>
</evidence>
<protein>
    <recommendedName>
        <fullName evidence="2">histidine kinase</fullName>
        <ecNumber evidence="2">2.7.13.3</ecNumber>
    </recommendedName>
</protein>
<evidence type="ECO:0000256" key="3">
    <source>
        <dbReference type="ARBA" id="ARBA00022553"/>
    </source>
</evidence>
<keyword evidence="16" id="KW-1185">Reference proteome</keyword>
<evidence type="ECO:0000256" key="5">
    <source>
        <dbReference type="ARBA" id="ARBA00022741"/>
    </source>
</evidence>
<evidence type="ECO:0000313" key="16">
    <source>
        <dbReference type="Proteomes" id="UP000005297"/>
    </source>
</evidence>
<dbReference type="PROSITE" id="PS50110">
    <property type="entry name" value="RESPONSE_REGULATORY"/>
    <property type="match status" value="1"/>
</dbReference>
<dbReference type="SUPFAM" id="SSF55785">
    <property type="entry name" value="PYP-like sensor domain (PAS domain)"/>
    <property type="match status" value="1"/>
</dbReference>
<dbReference type="PROSITE" id="PS50112">
    <property type="entry name" value="PAS"/>
    <property type="match status" value="1"/>
</dbReference>
<keyword evidence="10" id="KW-0472">Membrane</keyword>
<evidence type="ECO:0000256" key="1">
    <source>
        <dbReference type="ARBA" id="ARBA00000085"/>
    </source>
</evidence>
<dbReference type="GO" id="GO:0005524">
    <property type="term" value="F:ATP binding"/>
    <property type="evidence" value="ECO:0007669"/>
    <property type="project" value="UniProtKB-KW"/>
</dbReference>
<dbReference type="InterPro" id="IPR036890">
    <property type="entry name" value="HATPase_C_sf"/>
</dbReference>
<name>Q0EXR0_9PROT</name>
<dbReference type="InterPro" id="IPR036097">
    <property type="entry name" value="HisK_dim/P_sf"/>
</dbReference>